<dbReference type="InterPro" id="IPR011009">
    <property type="entry name" value="Kinase-like_dom_sf"/>
</dbReference>
<dbReference type="GO" id="GO:0016740">
    <property type="term" value="F:transferase activity"/>
    <property type="evidence" value="ECO:0007669"/>
    <property type="project" value="UniProtKB-KW"/>
</dbReference>
<dbReference type="Gene3D" id="3.30.200.20">
    <property type="entry name" value="Phosphorylase Kinase, domain 1"/>
    <property type="match status" value="1"/>
</dbReference>
<dbReference type="RefSeq" id="WP_122399071.1">
    <property type="nucleotide sequence ID" value="NZ_RFFJ01000172.1"/>
</dbReference>
<dbReference type="InterPro" id="IPR002575">
    <property type="entry name" value="Aminoglycoside_PTrfase"/>
</dbReference>
<accession>A0A3M2LAJ0</accession>
<keyword evidence="3" id="KW-1185">Reference proteome</keyword>
<proteinExistence type="predicted"/>
<feature type="domain" description="Aminoglycoside phosphotransferase" evidence="1">
    <location>
        <begin position="32"/>
        <end position="264"/>
    </location>
</feature>
<sequence length="302" mass="32378">MHEDELDIDEGLVARLVAGQFPRWAGLPVRRVASSGTDNAMFRLGEALAVRLPRTPWADETVGAEARWPALLAPHLPVAVPVPLEVGGPAEGYPLRWSVHRWLAGRNPEVGRVVEPERLAAELGAFVRALRSVEPQPGARRASRGVPLAERDDGTRDALRQLVELPPGAESLDVAAATAVWEEALTLPAYDGPDRWLHGDISPGNVLVSDDGRLSAVIDFGAVGVGDPTVDLLVAWNLLPAGARGAFREAVGADEATWLRGRAWALSVALIQLPYYRITNPALAGNARHVIGEVLADHRRGA</sequence>
<dbReference type="SUPFAM" id="SSF56112">
    <property type="entry name" value="Protein kinase-like (PK-like)"/>
    <property type="match status" value="1"/>
</dbReference>
<dbReference type="PANTHER" id="PTHR21310">
    <property type="entry name" value="AMINOGLYCOSIDE PHOSPHOTRANSFERASE-RELATED-RELATED"/>
    <property type="match status" value="1"/>
</dbReference>
<evidence type="ECO:0000313" key="2">
    <source>
        <dbReference type="EMBL" id="RMI34609.1"/>
    </source>
</evidence>
<dbReference type="CDD" id="cd05155">
    <property type="entry name" value="APH_ChoK_like_1"/>
    <property type="match status" value="1"/>
</dbReference>
<reference evidence="2 3" key="1">
    <citation type="submission" date="2018-10" db="EMBL/GenBank/DDBJ databases">
        <title>Isolation, diversity and antifungal activity of actinobacteria from wheat.</title>
        <authorList>
            <person name="Han C."/>
        </authorList>
    </citation>
    <scope>NUCLEOTIDE SEQUENCE [LARGE SCALE GENOMIC DNA]</scope>
    <source>
        <strain evidence="2 3">NEAU-YY642</strain>
    </source>
</reference>
<dbReference type="Proteomes" id="UP000278673">
    <property type="component" value="Unassembled WGS sequence"/>
</dbReference>
<evidence type="ECO:0000259" key="1">
    <source>
        <dbReference type="Pfam" id="PF01636"/>
    </source>
</evidence>
<dbReference type="Gene3D" id="3.90.1200.10">
    <property type="match status" value="1"/>
</dbReference>
<name>A0A3M2LAJ0_9ACTN</name>
<dbReference type="AlphaFoldDB" id="A0A3M2LAJ0"/>
<dbReference type="PANTHER" id="PTHR21310:SF42">
    <property type="entry name" value="BIFUNCTIONAL AAC_APH"/>
    <property type="match status" value="1"/>
</dbReference>
<organism evidence="2 3">
    <name type="scientific">Streptomyces triticirhizae</name>
    <dbReference type="NCBI Taxonomy" id="2483353"/>
    <lineage>
        <taxon>Bacteria</taxon>
        <taxon>Bacillati</taxon>
        <taxon>Actinomycetota</taxon>
        <taxon>Actinomycetes</taxon>
        <taxon>Kitasatosporales</taxon>
        <taxon>Streptomycetaceae</taxon>
        <taxon>Streptomyces</taxon>
    </lineage>
</organism>
<dbReference type="Pfam" id="PF01636">
    <property type="entry name" value="APH"/>
    <property type="match status" value="1"/>
</dbReference>
<comment type="caution">
    <text evidence="2">The sequence shown here is derived from an EMBL/GenBank/DDBJ whole genome shotgun (WGS) entry which is preliminary data.</text>
</comment>
<protein>
    <submittedName>
        <fullName evidence="2">Aminoglycoside phosphotransferase family protein</fullName>
    </submittedName>
</protein>
<dbReference type="EMBL" id="RFFJ01000172">
    <property type="protein sequence ID" value="RMI34609.1"/>
    <property type="molecule type" value="Genomic_DNA"/>
</dbReference>
<dbReference type="InterPro" id="IPR051678">
    <property type="entry name" value="AGP_Transferase"/>
</dbReference>
<evidence type="ECO:0000313" key="3">
    <source>
        <dbReference type="Proteomes" id="UP000278673"/>
    </source>
</evidence>
<gene>
    <name evidence="2" type="ORF">EBN88_23500</name>
</gene>
<keyword evidence="2" id="KW-0808">Transferase</keyword>